<evidence type="ECO:0000256" key="1">
    <source>
        <dbReference type="ARBA" id="ARBA00006432"/>
    </source>
</evidence>
<dbReference type="Gene3D" id="3.40.50.12780">
    <property type="entry name" value="N-terminal domain of ligase-like"/>
    <property type="match status" value="1"/>
</dbReference>
<evidence type="ECO:0000256" key="2">
    <source>
        <dbReference type="ARBA" id="ARBA00022598"/>
    </source>
</evidence>
<dbReference type="InterPro" id="IPR045851">
    <property type="entry name" value="AMP-bd_C_sf"/>
</dbReference>
<dbReference type="PANTHER" id="PTHR43201">
    <property type="entry name" value="ACYL-COA SYNTHETASE"/>
    <property type="match status" value="1"/>
</dbReference>
<name>A0ABM1IVK8_POLDO</name>
<dbReference type="PROSITE" id="PS00455">
    <property type="entry name" value="AMP_BINDING"/>
    <property type="match status" value="1"/>
</dbReference>
<evidence type="ECO:0000256" key="6">
    <source>
        <dbReference type="ARBA" id="ARBA00047319"/>
    </source>
</evidence>
<reference evidence="11" key="1">
    <citation type="submission" date="2025-08" db="UniProtKB">
        <authorList>
            <consortium name="RefSeq"/>
        </authorList>
    </citation>
    <scope>IDENTIFICATION</scope>
    <source>
        <tissue evidence="11">Whole body</tissue>
    </source>
</reference>
<evidence type="ECO:0000256" key="7">
    <source>
        <dbReference type="ARBA" id="ARBA00048277"/>
    </source>
</evidence>
<gene>
    <name evidence="11" type="primary">LOC107070496</name>
</gene>
<comment type="catalytic activity">
    <reaction evidence="7">
        <text>a medium-chain fatty acid + ATP + CoA = a medium-chain fatty acyl-CoA + AMP + diphosphate</text>
        <dbReference type="Rhea" id="RHEA:48340"/>
        <dbReference type="ChEBI" id="CHEBI:30616"/>
        <dbReference type="ChEBI" id="CHEBI:33019"/>
        <dbReference type="ChEBI" id="CHEBI:57287"/>
        <dbReference type="ChEBI" id="CHEBI:59558"/>
        <dbReference type="ChEBI" id="CHEBI:90546"/>
        <dbReference type="ChEBI" id="CHEBI:456215"/>
        <dbReference type="EC" id="6.2.1.2"/>
    </reaction>
</comment>
<dbReference type="Pfam" id="PF13193">
    <property type="entry name" value="AMP-binding_C"/>
    <property type="match status" value="1"/>
</dbReference>
<sequence length="603" mass="67887">MFRMKYLLFNNSQRIIPQVKHLSVLYHSNIKLNVSKCSTKLLWTVQSRHLCNIRVIDKQSSYINHRGNKPLREQTIGKLLEEAVEKWPNNECIVSDHQNIRLTYSEVLRRVDKLAAGLKKLGLKKEDRIGIFGPNDIEWFITFLAATRLGLITVALNSAYQQDELIYCLNKVGVKAIVSAVQYKKNNYTEIILGAKKSCPNLEHVIIWSEDHVTGTRRWLDVEFLASKIEVEAVSAEQGNVSPYDACNVQFTSGTTGKPKAALLSHRSLVNNIERGMIRAEIKPGYKSCLNVPFFHAFGLLFGQINTLVSGCTLILESRSFNPVKSIQVLAKEKCDITYGTPTMWINMIDVQQQLRLPIRPHLGVIGGSPISAEVFRRIKDVLGISNMKTIYGLTEFTGVSFQSLPGEDRHLTENTVGHVSDDVEAMVVDSDGKPVPFGVPGELWIRGYGAMICYYNDPENTKKSFSEDGWYKTGDQFVLHSNGYGQVVGRLKDMIIRGGENIFPKEIEDFLLSHPSIAEVHCVGAYDAVYGEEICACIRLFEGKSLTKEELQTYCKGKIAHFKIPKYIVFVDKYPKTMSGKIQKGKLREELESKGIIPSTPK</sequence>
<organism evidence="10 11">
    <name type="scientific">Polistes dominula</name>
    <name type="common">European paper wasp</name>
    <name type="synonym">Vespa dominula</name>
    <dbReference type="NCBI Taxonomy" id="743375"/>
    <lineage>
        <taxon>Eukaryota</taxon>
        <taxon>Metazoa</taxon>
        <taxon>Ecdysozoa</taxon>
        <taxon>Arthropoda</taxon>
        <taxon>Hexapoda</taxon>
        <taxon>Insecta</taxon>
        <taxon>Pterygota</taxon>
        <taxon>Neoptera</taxon>
        <taxon>Endopterygota</taxon>
        <taxon>Hymenoptera</taxon>
        <taxon>Apocrita</taxon>
        <taxon>Aculeata</taxon>
        <taxon>Vespoidea</taxon>
        <taxon>Vespidae</taxon>
        <taxon>Polistinae</taxon>
        <taxon>Polistini</taxon>
        <taxon>Polistes</taxon>
    </lineage>
</organism>
<feature type="domain" description="AMP-binding enzyme C-terminal" evidence="9">
    <location>
        <begin position="507"/>
        <end position="582"/>
    </location>
</feature>
<keyword evidence="2" id="KW-0436">Ligase</keyword>
<evidence type="ECO:0000256" key="4">
    <source>
        <dbReference type="ARBA" id="ARBA00039009"/>
    </source>
</evidence>
<dbReference type="Gene3D" id="3.30.300.30">
    <property type="match status" value="1"/>
</dbReference>
<proteinExistence type="inferred from homology"/>
<dbReference type="Proteomes" id="UP000694924">
    <property type="component" value="Unplaced"/>
</dbReference>
<dbReference type="InterPro" id="IPR025110">
    <property type="entry name" value="AMP-bd_C"/>
</dbReference>
<dbReference type="EC" id="6.2.1.2" evidence="4"/>
<dbReference type="InterPro" id="IPR020845">
    <property type="entry name" value="AMP-binding_CS"/>
</dbReference>
<dbReference type="RefSeq" id="XP_015184245.1">
    <property type="nucleotide sequence ID" value="XM_015328759.1"/>
</dbReference>
<dbReference type="InterPro" id="IPR042099">
    <property type="entry name" value="ANL_N_sf"/>
</dbReference>
<dbReference type="SUPFAM" id="SSF56801">
    <property type="entry name" value="Acetyl-CoA synthetase-like"/>
    <property type="match status" value="1"/>
</dbReference>
<accession>A0ABM1IVK8</accession>
<evidence type="ECO:0000259" key="8">
    <source>
        <dbReference type="Pfam" id="PF00501"/>
    </source>
</evidence>
<evidence type="ECO:0000256" key="5">
    <source>
        <dbReference type="ARBA" id="ARBA00039638"/>
    </source>
</evidence>
<evidence type="ECO:0000313" key="11">
    <source>
        <dbReference type="RefSeq" id="XP_015184245.1"/>
    </source>
</evidence>
<comment type="catalytic activity">
    <reaction evidence="6">
        <text>octanoate + ATP + CoA = octanoyl-CoA + AMP + diphosphate</text>
        <dbReference type="Rhea" id="RHEA:33631"/>
        <dbReference type="ChEBI" id="CHEBI:25646"/>
        <dbReference type="ChEBI" id="CHEBI:30616"/>
        <dbReference type="ChEBI" id="CHEBI:33019"/>
        <dbReference type="ChEBI" id="CHEBI:57287"/>
        <dbReference type="ChEBI" id="CHEBI:57386"/>
        <dbReference type="ChEBI" id="CHEBI:456215"/>
    </reaction>
</comment>
<evidence type="ECO:0000256" key="3">
    <source>
        <dbReference type="ARBA" id="ARBA00037247"/>
    </source>
</evidence>
<dbReference type="InterPro" id="IPR000873">
    <property type="entry name" value="AMP-dep_synth/lig_dom"/>
</dbReference>
<feature type="domain" description="AMP-dependent synthetase/ligase" evidence="8">
    <location>
        <begin position="80"/>
        <end position="456"/>
    </location>
</feature>
<evidence type="ECO:0000313" key="10">
    <source>
        <dbReference type="Proteomes" id="UP000694924"/>
    </source>
</evidence>
<dbReference type="PANTHER" id="PTHR43201:SF5">
    <property type="entry name" value="MEDIUM-CHAIN ACYL-COA LIGASE ACSF2, MITOCHONDRIAL"/>
    <property type="match status" value="1"/>
</dbReference>
<protein>
    <recommendedName>
        <fullName evidence="5">Medium-chain acyl-CoA ligase ACSF2, mitochondrial</fullName>
        <ecNumber evidence="4">6.2.1.2</ecNumber>
    </recommendedName>
</protein>
<dbReference type="Pfam" id="PF00501">
    <property type="entry name" value="AMP-binding"/>
    <property type="match status" value="1"/>
</dbReference>
<evidence type="ECO:0000259" key="9">
    <source>
        <dbReference type="Pfam" id="PF13193"/>
    </source>
</evidence>
<comment type="similarity">
    <text evidence="1">Belongs to the ATP-dependent AMP-binding enzyme family.</text>
</comment>
<dbReference type="GeneID" id="107070496"/>
<comment type="function">
    <text evidence="3">Acyl-CoA synthases catalyze the initial reaction in fatty acid metabolism, by forming a thioester with CoA. Has some preference toward medium-chain substrates. Plays a role in adipocyte differentiation.</text>
</comment>
<keyword evidence="10" id="KW-1185">Reference proteome</keyword>